<dbReference type="InterPro" id="IPR008044">
    <property type="entry name" value="Phage_lysin"/>
</dbReference>
<protein>
    <submittedName>
        <fullName evidence="6">Peptidoglycan amidohydrolase family protein</fullName>
    </submittedName>
</protein>
<dbReference type="Gene3D" id="1.10.101.10">
    <property type="entry name" value="PGBD-like superfamily/PGBD"/>
    <property type="match status" value="1"/>
</dbReference>
<dbReference type="InterPro" id="IPR038765">
    <property type="entry name" value="Papain-like_cys_pep_sf"/>
</dbReference>
<reference evidence="7" key="1">
    <citation type="journal article" date="2019" name="Int. J. Syst. Evol. Microbiol.">
        <title>The Global Catalogue of Microorganisms (GCM) 10K type strain sequencing project: providing services to taxonomists for standard genome sequencing and annotation.</title>
        <authorList>
            <consortium name="The Broad Institute Genomics Platform"/>
            <consortium name="The Broad Institute Genome Sequencing Center for Infectious Disease"/>
            <person name="Wu L."/>
            <person name="Ma J."/>
        </authorList>
    </citation>
    <scope>NUCLEOTIDE SEQUENCE [LARGE SCALE GENOMIC DNA]</scope>
    <source>
        <strain evidence="7">CCM 9110</strain>
    </source>
</reference>
<evidence type="ECO:0000256" key="3">
    <source>
        <dbReference type="ARBA" id="ARBA00022801"/>
    </source>
</evidence>
<dbReference type="InterPro" id="IPR036365">
    <property type="entry name" value="PGBD-like_sf"/>
</dbReference>
<dbReference type="EMBL" id="JBHTOA010000020">
    <property type="protein sequence ID" value="MFD1398570.1"/>
    <property type="molecule type" value="Genomic_DNA"/>
</dbReference>
<dbReference type="Gene3D" id="3.90.1720.10">
    <property type="entry name" value="endopeptidase domain like (from Nostoc punctiforme)"/>
    <property type="match status" value="1"/>
</dbReference>
<evidence type="ECO:0000256" key="1">
    <source>
        <dbReference type="ARBA" id="ARBA00007074"/>
    </source>
</evidence>
<keyword evidence="3" id="KW-0378">Hydrolase</keyword>
<accession>A0ABW4BDJ6</accession>
<comment type="similarity">
    <text evidence="1">Belongs to the peptidase C40 family.</text>
</comment>
<dbReference type="InterPro" id="IPR000064">
    <property type="entry name" value="NLP_P60_dom"/>
</dbReference>
<feature type="domain" description="NlpC/P60" evidence="5">
    <location>
        <begin position="2"/>
        <end position="151"/>
    </location>
</feature>
<gene>
    <name evidence="6" type="ORF">ACFQ41_04550</name>
</gene>
<evidence type="ECO:0000313" key="6">
    <source>
        <dbReference type="EMBL" id="MFD1398570.1"/>
    </source>
</evidence>
<name>A0ABW4BDJ6_9LACO</name>
<evidence type="ECO:0000259" key="5">
    <source>
        <dbReference type="PROSITE" id="PS51935"/>
    </source>
</evidence>
<dbReference type="Pfam" id="PF05382">
    <property type="entry name" value="Amidase_5"/>
    <property type="match status" value="1"/>
</dbReference>
<keyword evidence="4" id="KW-0788">Thiol protease</keyword>
<dbReference type="RefSeq" id="WP_204119455.1">
    <property type="nucleotide sequence ID" value="NZ_BOLV01000015.1"/>
</dbReference>
<evidence type="ECO:0000256" key="2">
    <source>
        <dbReference type="ARBA" id="ARBA00022670"/>
    </source>
</evidence>
<dbReference type="PROSITE" id="PS51935">
    <property type="entry name" value="NLPC_P60"/>
    <property type="match status" value="1"/>
</dbReference>
<keyword evidence="7" id="KW-1185">Reference proteome</keyword>
<organism evidence="6 7">
    <name type="scientific">Lacticaseibacillus suilingensis</name>
    <dbReference type="NCBI Taxonomy" id="2799577"/>
    <lineage>
        <taxon>Bacteria</taxon>
        <taxon>Bacillati</taxon>
        <taxon>Bacillota</taxon>
        <taxon>Bacilli</taxon>
        <taxon>Lactobacillales</taxon>
        <taxon>Lactobacillaceae</taxon>
        <taxon>Lacticaseibacillus</taxon>
    </lineage>
</organism>
<sequence length="277" mass="30168">MTVSIDGTIKYMQQMHGRVTYSMNGSRSGADGTADCSGAVVTALCSGGKAQPTKTWLYNTEYMHDWLKSIGYVLIAENHSFNPQHGDVFIWGRRGRSSGGFGHTGIFVDTGHIIHCNYHDNGVNTTEYMDRWLGAGRPYYYIYRYGGKAVSGVGSNYSPTSTWGKLVLDGDWGRATTQAAQRVYGSPVDGVVSSQYPWANFKNAVYGFAYDSTNPAGSQLIAKFQRALGLKADGLLGPATIKAMQRKLGTPADGVISKNSRMVIAMQKKLNEGVKPF</sequence>
<dbReference type="InterPro" id="IPR036366">
    <property type="entry name" value="PGBDSf"/>
</dbReference>
<dbReference type="Proteomes" id="UP001597199">
    <property type="component" value="Unassembled WGS sequence"/>
</dbReference>
<dbReference type="SUPFAM" id="SSF47090">
    <property type="entry name" value="PGBD-like"/>
    <property type="match status" value="1"/>
</dbReference>
<dbReference type="SUPFAM" id="SSF54001">
    <property type="entry name" value="Cysteine proteinases"/>
    <property type="match status" value="1"/>
</dbReference>
<evidence type="ECO:0000313" key="7">
    <source>
        <dbReference type="Proteomes" id="UP001597199"/>
    </source>
</evidence>
<evidence type="ECO:0000256" key="4">
    <source>
        <dbReference type="ARBA" id="ARBA00022807"/>
    </source>
</evidence>
<proteinExistence type="inferred from homology"/>
<keyword evidence="2" id="KW-0645">Protease</keyword>
<comment type="caution">
    <text evidence="6">The sequence shown here is derived from an EMBL/GenBank/DDBJ whole genome shotgun (WGS) entry which is preliminary data.</text>
</comment>